<evidence type="ECO:0000259" key="2">
    <source>
        <dbReference type="Pfam" id="PF01551"/>
    </source>
</evidence>
<dbReference type="InterPro" id="IPR011055">
    <property type="entry name" value="Dup_hybrid_motif"/>
</dbReference>
<dbReference type="InterPro" id="IPR016047">
    <property type="entry name" value="M23ase_b-sheet_dom"/>
</dbReference>
<dbReference type="AlphaFoldDB" id="A0A1G1ZSV2"/>
<dbReference type="SUPFAM" id="SSF51261">
    <property type="entry name" value="Duplicated hybrid motif"/>
    <property type="match status" value="1"/>
</dbReference>
<evidence type="ECO:0000256" key="1">
    <source>
        <dbReference type="SAM" id="Coils"/>
    </source>
</evidence>
<protein>
    <recommendedName>
        <fullName evidence="2">M23ase beta-sheet core domain-containing protein</fullName>
    </recommendedName>
</protein>
<feature type="coiled-coil region" evidence="1">
    <location>
        <begin position="213"/>
        <end position="251"/>
    </location>
</feature>
<keyword evidence="1" id="KW-0175">Coiled coil</keyword>
<dbReference type="Gene3D" id="2.70.70.10">
    <property type="entry name" value="Glucose Permease (Domain IIA)"/>
    <property type="match status" value="1"/>
</dbReference>
<feature type="domain" description="M23ase beta-sheet core" evidence="2">
    <location>
        <begin position="299"/>
        <end position="394"/>
    </location>
</feature>
<reference evidence="3 4" key="1">
    <citation type="journal article" date="2016" name="Nat. Commun.">
        <title>Thousands of microbial genomes shed light on interconnected biogeochemical processes in an aquifer system.</title>
        <authorList>
            <person name="Anantharaman K."/>
            <person name="Brown C.T."/>
            <person name="Hug L.A."/>
            <person name="Sharon I."/>
            <person name="Castelle C.J."/>
            <person name="Probst A.J."/>
            <person name="Thomas B.C."/>
            <person name="Singh A."/>
            <person name="Wilkins M.J."/>
            <person name="Karaoz U."/>
            <person name="Brodie E.L."/>
            <person name="Williams K.H."/>
            <person name="Hubbard S.S."/>
            <person name="Banfield J.F."/>
        </authorList>
    </citation>
    <scope>NUCLEOTIDE SEQUENCE [LARGE SCALE GENOMIC DNA]</scope>
</reference>
<proteinExistence type="predicted"/>
<name>A0A1G1ZSV2_9BACT</name>
<dbReference type="PANTHER" id="PTHR21666:SF270">
    <property type="entry name" value="MUREIN HYDROLASE ACTIVATOR ENVC"/>
    <property type="match status" value="1"/>
</dbReference>
<dbReference type="PANTHER" id="PTHR21666">
    <property type="entry name" value="PEPTIDASE-RELATED"/>
    <property type="match status" value="1"/>
</dbReference>
<comment type="caution">
    <text evidence="3">The sequence shown here is derived from an EMBL/GenBank/DDBJ whole genome shotgun (WGS) entry which is preliminary data.</text>
</comment>
<dbReference type="CDD" id="cd12797">
    <property type="entry name" value="M23_peptidase"/>
    <property type="match status" value="1"/>
</dbReference>
<organism evidence="3 4">
    <name type="scientific">Candidatus Harrisonbacteria bacterium RIFCSPLOWO2_02_FULL_45_10c</name>
    <dbReference type="NCBI Taxonomy" id="1798410"/>
    <lineage>
        <taxon>Bacteria</taxon>
        <taxon>Candidatus Harrisoniibacteriota</taxon>
    </lineage>
</organism>
<evidence type="ECO:0000313" key="4">
    <source>
        <dbReference type="Proteomes" id="UP000176284"/>
    </source>
</evidence>
<dbReference type="InterPro" id="IPR050570">
    <property type="entry name" value="Cell_wall_metabolism_enzyme"/>
</dbReference>
<dbReference type="Proteomes" id="UP000176284">
    <property type="component" value="Unassembled WGS sequence"/>
</dbReference>
<dbReference type="Pfam" id="PF01551">
    <property type="entry name" value="Peptidase_M23"/>
    <property type="match status" value="1"/>
</dbReference>
<dbReference type="STRING" id="1798410.A3H63_00120"/>
<evidence type="ECO:0000313" key="3">
    <source>
        <dbReference type="EMBL" id="OGY67206.1"/>
    </source>
</evidence>
<feature type="coiled-coil region" evidence="1">
    <location>
        <begin position="31"/>
        <end position="65"/>
    </location>
</feature>
<gene>
    <name evidence="3" type="ORF">A3H63_00120</name>
</gene>
<accession>A0A1G1ZSV2</accession>
<dbReference type="EMBL" id="MHJM01000031">
    <property type="protein sequence ID" value="OGY67206.1"/>
    <property type="molecule type" value="Genomic_DNA"/>
</dbReference>
<dbReference type="Gene3D" id="6.10.250.3150">
    <property type="match status" value="1"/>
</dbReference>
<dbReference type="GO" id="GO:0004222">
    <property type="term" value="F:metalloendopeptidase activity"/>
    <property type="evidence" value="ECO:0007669"/>
    <property type="project" value="TreeGrafter"/>
</dbReference>
<sequence length="422" mass="46579">MWNNPYRGKTFFIFIVIISAITPFIVFAANTEDLKTAINEKTKALEEINQKITQTQKELGATEDKGRTLQKEIKGIDYNLNQLGLGIKASEINISKLSLEIESLGYEIGQVRSAIQIKKSGIAQLLRELQHQDNQPLLLTLLKNKSIAESLAELESIASLNAGLGSETNELQALNENLTGKLNLTSDKKNSVEVENQNLKYRKTISENQKMGRQSLLQQTKNQEKTYQQLISELEKQQNSISDEISRAEDELRKTFDPSLLPAKRPGVFAWPVKMVKDGGTGRITQHFGETSYLYRGKPHNGMDIGGVGVGTPVFASDDGIIAAVDNNDKSTWSKYQYGRYVLIEHNNNLTTLYAHLSSAIAKKGASVRKGDLIGYTGSTGYATGPHLHFGVYWSPSIQLKSIPPAAGLVPVGVVIAPEDYL</sequence>